<feature type="compositionally biased region" description="Polar residues" evidence="1">
    <location>
        <begin position="1"/>
        <end position="10"/>
    </location>
</feature>
<feature type="compositionally biased region" description="Low complexity" evidence="1">
    <location>
        <begin position="11"/>
        <end position="24"/>
    </location>
</feature>
<evidence type="ECO:0008006" key="5">
    <source>
        <dbReference type="Google" id="ProtNLM"/>
    </source>
</evidence>
<keyword evidence="2" id="KW-0812">Transmembrane</keyword>
<evidence type="ECO:0000256" key="2">
    <source>
        <dbReference type="SAM" id="Phobius"/>
    </source>
</evidence>
<feature type="transmembrane region" description="Helical" evidence="2">
    <location>
        <begin position="72"/>
        <end position="96"/>
    </location>
</feature>
<evidence type="ECO:0000313" key="3">
    <source>
        <dbReference type="EMBL" id="MFC7581545.1"/>
    </source>
</evidence>
<accession>A0ABW2SN27</accession>
<comment type="caution">
    <text evidence="3">The sequence shown here is derived from an EMBL/GenBank/DDBJ whole genome shotgun (WGS) entry which is preliminary data.</text>
</comment>
<name>A0ABW2SN27_9ACTO</name>
<feature type="transmembrane region" description="Helical" evidence="2">
    <location>
        <begin position="128"/>
        <end position="149"/>
    </location>
</feature>
<proteinExistence type="predicted"/>
<gene>
    <name evidence="3" type="ORF">ACFQWG_10100</name>
</gene>
<feature type="region of interest" description="Disordered" evidence="1">
    <location>
        <begin position="1"/>
        <end position="50"/>
    </location>
</feature>
<reference evidence="4" key="1">
    <citation type="journal article" date="2019" name="Int. J. Syst. Evol. Microbiol.">
        <title>The Global Catalogue of Microorganisms (GCM) 10K type strain sequencing project: providing services to taxonomists for standard genome sequencing and annotation.</title>
        <authorList>
            <consortium name="The Broad Institute Genomics Platform"/>
            <consortium name="The Broad Institute Genome Sequencing Center for Infectious Disease"/>
            <person name="Wu L."/>
            <person name="Ma J."/>
        </authorList>
    </citation>
    <scope>NUCLEOTIDE SEQUENCE [LARGE SCALE GENOMIC DNA]</scope>
    <source>
        <strain evidence="4">CCUG 56698</strain>
    </source>
</reference>
<sequence length="156" mass="16376">MSTPNTSPDASGQGSQQPGWSSQQPTPPAQPQNPYGQPGYGQMPYGQPDPASPYDQGYGYVTVEKLRSNSTWVLVLGILGIIQILGIIGAIAAWVWGNSLIKQARDAGLPEDVVQNAKIGKILGIIEVALTGVCLLLLLVLVAIGAFAFSQNPGAY</sequence>
<dbReference type="Proteomes" id="UP001596527">
    <property type="component" value="Unassembled WGS sequence"/>
</dbReference>
<protein>
    <recommendedName>
        <fullName evidence="5">DUF4190 domain-containing protein</fullName>
    </recommendedName>
</protein>
<feature type="compositionally biased region" description="Low complexity" evidence="1">
    <location>
        <begin position="32"/>
        <end position="49"/>
    </location>
</feature>
<keyword evidence="2" id="KW-1133">Transmembrane helix</keyword>
<dbReference type="RefSeq" id="WP_380974948.1">
    <property type="nucleotide sequence ID" value="NZ_JBHTEF010000001.1"/>
</dbReference>
<dbReference type="EMBL" id="JBHTEF010000001">
    <property type="protein sequence ID" value="MFC7581545.1"/>
    <property type="molecule type" value="Genomic_DNA"/>
</dbReference>
<keyword evidence="4" id="KW-1185">Reference proteome</keyword>
<evidence type="ECO:0000313" key="4">
    <source>
        <dbReference type="Proteomes" id="UP001596527"/>
    </source>
</evidence>
<organism evidence="3 4">
    <name type="scientific">Schaalia naturae</name>
    <dbReference type="NCBI Taxonomy" id="635203"/>
    <lineage>
        <taxon>Bacteria</taxon>
        <taxon>Bacillati</taxon>
        <taxon>Actinomycetota</taxon>
        <taxon>Actinomycetes</taxon>
        <taxon>Actinomycetales</taxon>
        <taxon>Actinomycetaceae</taxon>
        <taxon>Schaalia</taxon>
    </lineage>
</organism>
<keyword evidence="2" id="KW-0472">Membrane</keyword>
<evidence type="ECO:0000256" key="1">
    <source>
        <dbReference type="SAM" id="MobiDB-lite"/>
    </source>
</evidence>